<protein>
    <recommendedName>
        <fullName evidence="5">MYND-type domain-containing protein</fullName>
    </recommendedName>
</protein>
<evidence type="ECO:0000256" key="3">
    <source>
        <dbReference type="ARBA" id="ARBA00022833"/>
    </source>
</evidence>
<evidence type="ECO:0000313" key="7">
    <source>
        <dbReference type="Proteomes" id="UP001220324"/>
    </source>
</evidence>
<dbReference type="SUPFAM" id="SSF144232">
    <property type="entry name" value="HIT/MYND zinc finger-like"/>
    <property type="match status" value="1"/>
</dbReference>
<reference evidence="6 7" key="1">
    <citation type="journal article" date="2023" name="IMA Fungus">
        <title>Comparative genomic study of the Penicillium genus elucidates a diverse pangenome and 15 lateral gene transfer events.</title>
        <authorList>
            <person name="Petersen C."/>
            <person name="Sorensen T."/>
            <person name="Nielsen M.R."/>
            <person name="Sondergaard T.E."/>
            <person name="Sorensen J.L."/>
            <person name="Fitzpatrick D.A."/>
            <person name="Frisvad J.C."/>
            <person name="Nielsen K.L."/>
        </authorList>
    </citation>
    <scope>NUCLEOTIDE SEQUENCE [LARGE SCALE GENOMIC DNA]</scope>
    <source>
        <strain evidence="6 7">IBT 35679</strain>
    </source>
</reference>
<dbReference type="GO" id="GO:0008270">
    <property type="term" value="F:zinc ion binding"/>
    <property type="evidence" value="ECO:0007669"/>
    <property type="project" value="UniProtKB-KW"/>
</dbReference>
<evidence type="ECO:0000313" key="6">
    <source>
        <dbReference type="EMBL" id="KAJ5552731.1"/>
    </source>
</evidence>
<name>A0AAD6GJW3_9EURO</name>
<dbReference type="PANTHER" id="PTHR10237">
    <property type="entry name" value="DEFORMED EPIDERMAL AUTOREGULATORY FACTOR 1 HOMOLOG SUPPRESSIN"/>
    <property type="match status" value="1"/>
</dbReference>
<keyword evidence="1" id="KW-0479">Metal-binding</keyword>
<dbReference type="PANTHER" id="PTHR10237:SF14">
    <property type="entry name" value="MYND-TYPE DOMAIN-CONTAINING PROTEIN"/>
    <property type="match status" value="1"/>
</dbReference>
<keyword evidence="7" id="KW-1185">Reference proteome</keyword>
<evidence type="ECO:0000256" key="4">
    <source>
        <dbReference type="PROSITE-ProRule" id="PRU00134"/>
    </source>
</evidence>
<dbReference type="PROSITE" id="PS50865">
    <property type="entry name" value="ZF_MYND_2"/>
    <property type="match status" value="1"/>
</dbReference>
<evidence type="ECO:0000256" key="1">
    <source>
        <dbReference type="ARBA" id="ARBA00022723"/>
    </source>
</evidence>
<dbReference type="Gene3D" id="6.10.140.2220">
    <property type="match status" value="1"/>
</dbReference>
<evidence type="ECO:0000256" key="2">
    <source>
        <dbReference type="ARBA" id="ARBA00022771"/>
    </source>
</evidence>
<accession>A0AAD6GJW3</accession>
<gene>
    <name evidence="6" type="ORF">N7494_002109</name>
</gene>
<sequence length="223" mass="24217">MSSVTATRVRAFNALRRPQFGLGDIPNHYHFSVRSLPMVPGNAVFLANPFNGHRHTEGRTRITPLSLEEQANVIVPLLLESFVTRFDSDNQLQFVMEDSMTPWAPWSWSTTDEGLAQAVSNRLAAVGVLPELCTVTVAPAEETQAANISWRGFYSEVAAAMAGIPEDQLAGSITSCCGVCGFTPSLDTSLMRCGRCKQTTYCSKACQKADWSTHKGDCKAPAA</sequence>
<evidence type="ECO:0000259" key="5">
    <source>
        <dbReference type="PROSITE" id="PS50865"/>
    </source>
</evidence>
<dbReference type="GO" id="GO:0005634">
    <property type="term" value="C:nucleus"/>
    <property type="evidence" value="ECO:0007669"/>
    <property type="project" value="TreeGrafter"/>
</dbReference>
<dbReference type="GO" id="GO:0000981">
    <property type="term" value="F:DNA-binding transcription factor activity, RNA polymerase II-specific"/>
    <property type="evidence" value="ECO:0007669"/>
    <property type="project" value="TreeGrafter"/>
</dbReference>
<organism evidence="6 7">
    <name type="scientific">Penicillium frequentans</name>
    <dbReference type="NCBI Taxonomy" id="3151616"/>
    <lineage>
        <taxon>Eukaryota</taxon>
        <taxon>Fungi</taxon>
        <taxon>Dikarya</taxon>
        <taxon>Ascomycota</taxon>
        <taxon>Pezizomycotina</taxon>
        <taxon>Eurotiomycetes</taxon>
        <taxon>Eurotiomycetidae</taxon>
        <taxon>Eurotiales</taxon>
        <taxon>Aspergillaceae</taxon>
        <taxon>Penicillium</taxon>
    </lineage>
</organism>
<dbReference type="AlphaFoldDB" id="A0AAD6GJW3"/>
<dbReference type="Pfam" id="PF01753">
    <property type="entry name" value="zf-MYND"/>
    <property type="match status" value="1"/>
</dbReference>
<keyword evidence="2 4" id="KW-0863">Zinc-finger</keyword>
<dbReference type="InterPro" id="IPR002893">
    <property type="entry name" value="Znf_MYND"/>
</dbReference>
<dbReference type="EMBL" id="JAQIZZ010000002">
    <property type="protein sequence ID" value="KAJ5552731.1"/>
    <property type="molecule type" value="Genomic_DNA"/>
</dbReference>
<feature type="domain" description="MYND-type" evidence="5">
    <location>
        <begin position="177"/>
        <end position="218"/>
    </location>
</feature>
<proteinExistence type="predicted"/>
<comment type="caution">
    <text evidence="6">The sequence shown here is derived from an EMBL/GenBank/DDBJ whole genome shotgun (WGS) entry which is preliminary data.</text>
</comment>
<keyword evidence="3" id="KW-0862">Zinc</keyword>
<dbReference type="Proteomes" id="UP001220324">
    <property type="component" value="Unassembled WGS sequence"/>
</dbReference>
<dbReference type="InterPro" id="IPR024119">
    <property type="entry name" value="TF_DEAF-1"/>
</dbReference>